<evidence type="ECO:0000256" key="2">
    <source>
        <dbReference type="ARBA" id="ARBA00023125"/>
    </source>
</evidence>
<evidence type="ECO:0000259" key="4">
    <source>
        <dbReference type="PROSITE" id="PS01124"/>
    </source>
</evidence>
<dbReference type="InterPro" id="IPR003313">
    <property type="entry name" value="AraC-bd"/>
</dbReference>
<evidence type="ECO:0000256" key="3">
    <source>
        <dbReference type="ARBA" id="ARBA00023163"/>
    </source>
</evidence>
<dbReference type="PROSITE" id="PS01124">
    <property type="entry name" value="HTH_ARAC_FAMILY_2"/>
    <property type="match status" value="1"/>
</dbReference>
<name>A0A226GXI4_9FLAO</name>
<evidence type="ECO:0000256" key="1">
    <source>
        <dbReference type="ARBA" id="ARBA00023015"/>
    </source>
</evidence>
<dbReference type="PANTHER" id="PTHR46796">
    <property type="entry name" value="HTH-TYPE TRANSCRIPTIONAL ACTIVATOR RHAS-RELATED"/>
    <property type="match status" value="1"/>
</dbReference>
<dbReference type="SUPFAM" id="SSF46689">
    <property type="entry name" value="Homeodomain-like"/>
    <property type="match status" value="2"/>
</dbReference>
<dbReference type="Pfam" id="PF12833">
    <property type="entry name" value="HTH_18"/>
    <property type="match status" value="1"/>
</dbReference>
<organism evidence="5 6">
    <name type="scientific">Flavobacterium hercynium</name>
    <dbReference type="NCBI Taxonomy" id="387094"/>
    <lineage>
        <taxon>Bacteria</taxon>
        <taxon>Pseudomonadati</taxon>
        <taxon>Bacteroidota</taxon>
        <taxon>Flavobacteriia</taxon>
        <taxon>Flavobacteriales</taxon>
        <taxon>Flavobacteriaceae</taxon>
        <taxon>Flavobacterium</taxon>
    </lineage>
</organism>
<dbReference type="GO" id="GO:0043565">
    <property type="term" value="F:sequence-specific DNA binding"/>
    <property type="evidence" value="ECO:0007669"/>
    <property type="project" value="InterPro"/>
</dbReference>
<dbReference type="InterPro" id="IPR037923">
    <property type="entry name" value="HTH-like"/>
</dbReference>
<dbReference type="SUPFAM" id="SSF51215">
    <property type="entry name" value="Regulatory protein AraC"/>
    <property type="match status" value="1"/>
</dbReference>
<evidence type="ECO:0000313" key="6">
    <source>
        <dbReference type="Proteomes" id="UP000198345"/>
    </source>
</evidence>
<dbReference type="InterPro" id="IPR014710">
    <property type="entry name" value="RmlC-like_jellyroll"/>
</dbReference>
<dbReference type="Pfam" id="PF02311">
    <property type="entry name" value="AraC_binding"/>
    <property type="match status" value="1"/>
</dbReference>
<keyword evidence="2" id="KW-0238">DNA-binding</keyword>
<keyword evidence="1" id="KW-0805">Transcription regulation</keyword>
<dbReference type="Gene3D" id="2.60.120.10">
    <property type="entry name" value="Jelly Rolls"/>
    <property type="match status" value="1"/>
</dbReference>
<dbReference type="GO" id="GO:0003700">
    <property type="term" value="F:DNA-binding transcription factor activity"/>
    <property type="evidence" value="ECO:0007669"/>
    <property type="project" value="InterPro"/>
</dbReference>
<dbReference type="EMBL" id="MUGW01000044">
    <property type="protein sequence ID" value="OXA86000.1"/>
    <property type="molecule type" value="Genomic_DNA"/>
</dbReference>
<dbReference type="RefSeq" id="WP_089051348.1">
    <property type="nucleotide sequence ID" value="NZ_FXTV01000029.1"/>
</dbReference>
<evidence type="ECO:0000313" key="5">
    <source>
        <dbReference type="EMBL" id="OXA86000.1"/>
    </source>
</evidence>
<dbReference type="InterPro" id="IPR018060">
    <property type="entry name" value="HTH_AraC"/>
</dbReference>
<keyword evidence="6" id="KW-1185">Reference proteome</keyword>
<dbReference type="SMART" id="SM00342">
    <property type="entry name" value="HTH_ARAC"/>
    <property type="match status" value="1"/>
</dbReference>
<feature type="domain" description="HTH araC/xylS-type" evidence="4">
    <location>
        <begin position="160"/>
        <end position="257"/>
    </location>
</feature>
<gene>
    <name evidence="5" type="ORF">B0A66_18520</name>
</gene>
<comment type="caution">
    <text evidence="5">The sequence shown here is derived from an EMBL/GenBank/DDBJ whole genome shotgun (WGS) entry which is preliminary data.</text>
</comment>
<accession>A0A226GXI4</accession>
<keyword evidence="3" id="KW-0804">Transcription</keyword>
<dbReference type="InterPro" id="IPR009057">
    <property type="entry name" value="Homeodomain-like_sf"/>
</dbReference>
<protein>
    <recommendedName>
        <fullName evidence="4">HTH araC/xylS-type domain-containing protein</fullName>
    </recommendedName>
</protein>
<dbReference type="AlphaFoldDB" id="A0A226GXI4"/>
<proteinExistence type="predicted"/>
<sequence>MKKPNVSYKKYNDIEIFEGKVASHQYGWHFHQSYTIVLVEKGAVTYFFREDKIVVEAQQILLINPFEVHYNITSDDCEYKVVFLPHTYFSEPISEKQIICFTNRISNSSTLLHDLKKNILLLESATKEQQYQLGGQKIGLFLLEHFIHEWRDFAIDNRILKTLKYINENLADKLLIEELAKVSCMSKFHFQRLFKKQIGLTVNDYIQVQRTELAKTLIETENKVAPIVHDTGYFDQSHFNKAFKKMWVVQPSYFLDK</sequence>
<dbReference type="InterPro" id="IPR050204">
    <property type="entry name" value="AraC_XylS_family_regulators"/>
</dbReference>
<dbReference type="OrthoDB" id="323290at2"/>
<dbReference type="Proteomes" id="UP000198345">
    <property type="component" value="Unassembled WGS sequence"/>
</dbReference>
<dbReference type="Gene3D" id="1.10.10.60">
    <property type="entry name" value="Homeodomain-like"/>
    <property type="match status" value="2"/>
</dbReference>
<reference evidence="5 6" key="1">
    <citation type="submission" date="2016-11" db="EMBL/GenBank/DDBJ databases">
        <title>Whole genomes of Flavobacteriaceae.</title>
        <authorList>
            <person name="Stine C."/>
            <person name="Li C."/>
            <person name="Tadesse D."/>
        </authorList>
    </citation>
    <scope>NUCLEOTIDE SEQUENCE [LARGE SCALE GENOMIC DNA]</scope>
    <source>
        <strain evidence="5 6">DSM 18292</strain>
    </source>
</reference>